<dbReference type="CDD" id="cd00198">
    <property type="entry name" value="vWFA"/>
    <property type="match status" value="1"/>
</dbReference>
<protein>
    <submittedName>
        <fullName evidence="2">TerF vWA domain-containing protein</fullName>
    </submittedName>
</protein>
<dbReference type="SUPFAM" id="SSF53300">
    <property type="entry name" value="vWA-like"/>
    <property type="match status" value="1"/>
</dbReference>
<keyword evidence="3" id="KW-1185">Reference proteome</keyword>
<sequence length="248" mass="27567">MTISLEKRTSDAEASLISLLKKEQDRGTDLGELVAQVEIAIDFSGSMNRRYKNGEVQAVVERALALSLSGLDDDGVVPVHFFHSSGFPPELVDRDNYQGFVDAWAGRHRMGGTAYAPTIRAVLDGTAKKKRLFGRSRPDTDALEAEKDAPPKFVLFVTDGAPSDRGETTRLLVEAAGRPVFWQFVGLGYSPSFLRKLDDMGNRVVDNVGLTEYEDTLEMTDQQFFDDIIGEFFGSWLPEARRLGITRR</sequence>
<feature type="domain" description="vWA found in TerF C terminus" evidence="1">
    <location>
        <begin position="144"/>
        <end position="245"/>
    </location>
</feature>
<evidence type="ECO:0000313" key="3">
    <source>
        <dbReference type="Proteomes" id="UP000186132"/>
    </source>
</evidence>
<organism evidence="2 3">
    <name type="scientific">Jatrophihabitans endophyticus</name>
    <dbReference type="NCBI Taxonomy" id="1206085"/>
    <lineage>
        <taxon>Bacteria</taxon>
        <taxon>Bacillati</taxon>
        <taxon>Actinomycetota</taxon>
        <taxon>Actinomycetes</taxon>
        <taxon>Jatrophihabitantales</taxon>
        <taxon>Jatrophihabitantaceae</taxon>
        <taxon>Jatrophihabitans</taxon>
    </lineage>
</organism>
<evidence type="ECO:0000259" key="1">
    <source>
        <dbReference type="Pfam" id="PF10138"/>
    </source>
</evidence>
<name>A0A1M5GDK1_9ACTN</name>
<dbReference type="Proteomes" id="UP000186132">
    <property type="component" value="Unassembled WGS sequence"/>
</dbReference>
<feature type="domain" description="vWA found in TerF C terminus" evidence="1">
    <location>
        <begin position="35"/>
        <end position="128"/>
    </location>
</feature>
<evidence type="ECO:0000313" key="2">
    <source>
        <dbReference type="EMBL" id="SHG01845.1"/>
    </source>
</evidence>
<dbReference type="OrthoDB" id="3850799at2"/>
<dbReference type="InterPro" id="IPR036465">
    <property type="entry name" value="vWFA_dom_sf"/>
</dbReference>
<dbReference type="RefSeq" id="WP_073387404.1">
    <property type="nucleotide sequence ID" value="NZ_FQVU01000002.1"/>
</dbReference>
<dbReference type="EMBL" id="FQVU01000002">
    <property type="protein sequence ID" value="SHG01845.1"/>
    <property type="molecule type" value="Genomic_DNA"/>
</dbReference>
<proteinExistence type="predicted"/>
<gene>
    <name evidence="2" type="ORF">SAMN05443575_1141</name>
</gene>
<dbReference type="Pfam" id="PF10138">
    <property type="entry name" value="vWA-TerF-like"/>
    <property type="match status" value="2"/>
</dbReference>
<reference evidence="2 3" key="1">
    <citation type="submission" date="2016-11" db="EMBL/GenBank/DDBJ databases">
        <authorList>
            <person name="Jaros S."/>
            <person name="Januszkiewicz K."/>
            <person name="Wedrychowicz H."/>
        </authorList>
    </citation>
    <scope>NUCLEOTIDE SEQUENCE [LARGE SCALE GENOMIC DNA]</scope>
    <source>
        <strain evidence="2 3">DSM 45627</strain>
    </source>
</reference>
<accession>A0A1M5GDK1</accession>
<dbReference type="InterPro" id="IPR019303">
    <property type="entry name" value="vWA_TerF_C"/>
</dbReference>
<dbReference type="STRING" id="1206085.SAMN05443575_1141"/>
<dbReference type="AlphaFoldDB" id="A0A1M5GDK1"/>
<dbReference type="Gene3D" id="3.40.50.410">
    <property type="entry name" value="von Willebrand factor, type A domain"/>
    <property type="match status" value="1"/>
</dbReference>